<feature type="transmembrane region" description="Helical" evidence="6">
    <location>
        <begin position="564"/>
        <end position="596"/>
    </location>
</feature>
<feature type="transmembrane region" description="Helical" evidence="6">
    <location>
        <begin position="376"/>
        <end position="397"/>
    </location>
</feature>
<organism evidence="8">
    <name type="scientific">uncultured Nocardioidaceae bacterium</name>
    <dbReference type="NCBI Taxonomy" id="253824"/>
    <lineage>
        <taxon>Bacteria</taxon>
        <taxon>Bacillati</taxon>
        <taxon>Actinomycetota</taxon>
        <taxon>Actinomycetes</taxon>
        <taxon>Propionibacteriales</taxon>
        <taxon>Nocardioidaceae</taxon>
        <taxon>environmental samples</taxon>
    </lineage>
</organism>
<evidence type="ECO:0000256" key="1">
    <source>
        <dbReference type="ARBA" id="ARBA00004651"/>
    </source>
</evidence>
<comment type="subcellular location">
    <subcellularLocation>
        <location evidence="1">Cell membrane</location>
        <topology evidence="1">Multi-pass membrane protein</topology>
    </subcellularLocation>
</comment>
<evidence type="ECO:0000256" key="4">
    <source>
        <dbReference type="ARBA" id="ARBA00022989"/>
    </source>
</evidence>
<feature type="transmembrane region" description="Helical" evidence="6">
    <location>
        <begin position="616"/>
        <end position="638"/>
    </location>
</feature>
<dbReference type="GO" id="GO:0006825">
    <property type="term" value="P:copper ion transport"/>
    <property type="evidence" value="ECO:0007669"/>
    <property type="project" value="InterPro"/>
</dbReference>
<gene>
    <name evidence="8" type="ORF">AVDCRST_MAG46-2384</name>
</gene>
<evidence type="ECO:0000256" key="3">
    <source>
        <dbReference type="ARBA" id="ARBA00022692"/>
    </source>
</evidence>
<dbReference type="Pfam" id="PF05425">
    <property type="entry name" value="CopD"/>
    <property type="match status" value="1"/>
</dbReference>
<keyword evidence="3 6" id="KW-0812">Transmembrane</keyword>
<feature type="domain" description="Copper resistance protein D" evidence="7">
    <location>
        <begin position="240"/>
        <end position="344"/>
    </location>
</feature>
<feature type="transmembrane region" description="Helical" evidence="6">
    <location>
        <begin position="533"/>
        <end position="552"/>
    </location>
</feature>
<keyword evidence="2" id="KW-1003">Cell membrane</keyword>
<evidence type="ECO:0000256" key="6">
    <source>
        <dbReference type="SAM" id="Phobius"/>
    </source>
</evidence>
<dbReference type="GO" id="GO:0005886">
    <property type="term" value="C:plasma membrane"/>
    <property type="evidence" value="ECO:0007669"/>
    <property type="project" value="UniProtKB-SubCell"/>
</dbReference>
<evidence type="ECO:0000259" key="7">
    <source>
        <dbReference type="Pfam" id="PF05425"/>
    </source>
</evidence>
<dbReference type="PANTHER" id="PTHR34820:SF4">
    <property type="entry name" value="INNER MEMBRANE PROTEIN YEBZ"/>
    <property type="match status" value="1"/>
</dbReference>
<dbReference type="Pfam" id="PF09678">
    <property type="entry name" value="Caa3_CtaG"/>
    <property type="match status" value="1"/>
</dbReference>
<keyword evidence="5 6" id="KW-0472">Membrane</keyword>
<keyword evidence="4 6" id="KW-1133">Transmembrane helix</keyword>
<feature type="transmembrane region" description="Helical" evidence="6">
    <location>
        <begin position="418"/>
        <end position="440"/>
    </location>
</feature>
<feature type="transmembrane region" description="Helical" evidence="6">
    <location>
        <begin position="446"/>
        <end position="470"/>
    </location>
</feature>
<dbReference type="EMBL" id="CADCUD010000165">
    <property type="protein sequence ID" value="CAA9347878.1"/>
    <property type="molecule type" value="Genomic_DNA"/>
</dbReference>
<feature type="transmembrane region" description="Helical" evidence="6">
    <location>
        <begin position="108"/>
        <end position="133"/>
    </location>
</feature>
<name>A0A6J4M1Y7_9ACTN</name>
<feature type="transmembrane region" description="Helical" evidence="6">
    <location>
        <begin position="17"/>
        <end position="39"/>
    </location>
</feature>
<evidence type="ECO:0000256" key="2">
    <source>
        <dbReference type="ARBA" id="ARBA00022475"/>
    </source>
</evidence>
<dbReference type="AlphaFoldDB" id="A0A6J4M1Y7"/>
<feature type="transmembrane region" description="Helical" evidence="6">
    <location>
        <begin position="323"/>
        <end position="344"/>
    </location>
</feature>
<feature type="transmembrane region" description="Helical" evidence="6">
    <location>
        <begin position="243"/>
        <end position="264"/>
    </location>
</feature>
<feature type="transmembrane region" description="Helical" evidence="6">
    <location>
        <begin position="59"/>
        <end position="87"/>
    </location>
</feature>
<evidence type="ECO:0000313" key="8">
    <source>
        <dbReference type="EMBL" id="CAA9347878.1"/>
    </source>
</evidence>
<dbReference type="InterPro" id="IPR019108">
    <property type="entry name" value="Caa3_assmbl_CtaG-rel"/>
</dbReference>
<dbReference type="PANTHER" id="PTHR34820">
    <property type="entry name" value="INNER MEMBRANE PROTEIN YEBZ"/>
    <property type="match status" value="1"/>
</dbReference>
<dbReference type="InterPro" id="IPR032694">
    <property type="entry name" value="CopC/D"/>
</dbReference>
<proteinExistence type="predicted"/>
<evidence type="ECO:0000256" key="5">
    <source>
        <dbReference type="ARBA" id="ARBA00023136"/>
    </source>
</evidence>
<reference evidence="8" key="1">
    <citation type="submission" date="2020-02" db="EMBL/GenBank/DDBJ databases">
        <authorList>
            <person name="Meier V. D."/>
        </authorList>
    </citation>
    <scope>NUCLEOTIDE SEQUENCE</scope>
    <source>
        <strain evidence="8">AVDCRST_MAG46</strain>
    </source>
</reference>
<feature type="transmembrane region" description="Helical" evidence="6">
    <location>
        <begin position="276"/>
        <end position="296"/>
    </location>
</feature>
<feature type="transmembrane region" description="Helical" evidence="6">
    <location>
        <begin position="204"/>
        <end position="231"/>
    </location>
</feature>
<accession>A0A6J4M1Y7</accession>
<dbReference type="InterPro" id="IPR008457">
    <property type="entry name" value="Cu-R_CopD_dom"/>
</dbReference>
<protein>
    <submittedName>
        <fullName evidence="8">Copper resistance protein CopD / Cytochrome c oxidase caa3-type assembly factor CtaG_BS (Unrelated to Cox11-CtaG family)</fullName>
    </submittedName>
</protein>
<sequence>MDGTDVDVRTWPARQDVAAWVAGIAVIGVTALLIALSLGGGVPEAAGEGSPDPGRLTVWALPVLRLVVDVAAVVTVGLLLTAAFLLPSPGGELAGLALRAQRAATVPAAVWALGALAQAFFTLSDLFALPPGVLLRSSTWFSTVLQFPQGKSLIWQAGLAFLVAVLVRWGLRTRTSVLSLLLALLALAPPILTGHAASAGSHDLAIASLLVHVTAACLWVGGLVGLTWVAVRGSRRLAPAITRYSVLAAWAAVAVGLSGMANAAVRLSWAELVGSAYGAIVLAKVAALAMLVGFGLRQRRQTVKRLEAAAEGAGRDVAVRRPFVVLAVAELAAMAVTFGLAVALSRTPTPEDLQAVDPVAELIGHAMPPAPSVANLLLGLAPSGLGIALVVAMLALYAKGLLVLRRRGDAWPLGRGAAWLGGVLIVAWATFGGLGLYSHVLFSAHMVAHMLLSMVAPILLVLGAPVTLALRTLPAARVPGEVGPRQLLLGVLHSPVVRVVTHPLVAAVLFVGSLYAIYFSGLFTVLMGSHLGHAAMTLHFLAVGSLFFYVLVGVDPGPRVVAPLWRFGLLLIVMPFHAFFSVALMSTSTVLGEVYWRSLERPYRTDLLADQSLGGSLSWALGEAPIIIVMVAVFVQWVRGDSREASRTDRSSDRVSAAGGDDDLERYNAYLAQLTAASEAAPTRRTGSGDH</sequence>
<feature type="transmembrane region" description="Helical" evidence="6">
    <location>
        <begin position="504"/>
        <end position="527"/>
    </location>
</feature>
<feature type="transmembrane region" description="Helical" evidence="6">
    <location>
        <begin position="153"/>
        <end position="171"/>
    </location>
</feature>
<feature type="transmembrane region" description="Helical" evidence="6">
    <location>
        <begin position="178"/>
        <end position="198"/>
    </location>
</feature>